<feature type="region of interest" description="Disordered" evidence="1">
    <location>
        <begin position="99"/>
        <end position="135"/>
    </location>
</feature>
<dbReference type="EMBL" id="WACR01000005">
    <property type="protein sequence ID" value="KAB1064495.1"/>
    <property type="molecule type" value="Genomic_DNA"/>
</dbReference>
<evidence type="ECO:0000259" key="2">
    <source>
        <dbReference type="Pfam" id="PF13767"/>
    </source>
</evidence>
<comment type="caution">
    <text evidence="3">The sequence shown here is derived from an EMBL/GenBank/DDBJ whole genome shotgun (WGS) entry which is preliminary data.</text>
</comment>
<evidence type="ECO:0000256" key="1">
    <source>
        <dbReference type="SAM" id="MobiDB-lite"/>
    </source>
</evidence>
<dbReference type="OrthoDB" id="1467687at2"/>
<dbReference type="AlphaFoldDB" id="A0A6N6M530"/>
<keyword evidence="4" id="KW-1185">Reference proteome</keyword>
<protein>
    <submittedName>
        <fullName evidence="3">DUF4168 domain-containing protein</fullName>
    </submittedName>
</protein>
<feature type="region of interest" description="Disordered" evidence="1">
    <location>
        <begin position="26"/>
        <end position="55"/>
    </location>
</feature>
<evidence type="ECO:0000313" key="3">
    <source>
        <dbReference type="EMBL" id="KAB1064495.1"/>
    </source>
</evidence>
<reference evidence="3 4" key="1">
    <citation type="submission" date="2019-09" db="EMBL/GenBank/DDBJ databases">
        <title>Genomes of Cryomorphaceae.</title>
        <authorList>
            <person name="Bowman J.P."/>
        </authorList>
    </citation>
    <scope>NUCLEOTIDE SEQUENCE [LARGE SCALE GENOMIC DNA]</scope>
    <source>
        <strain evidence="3 4">KCTC 52047</strain>
    </source>
</reference>
<proteinExistence type="predicted"/>
<dbReference type="RefSeq" id="WP_151167725.1">
    <property type="nucleotide sequence ID" value="NZ_WACR01000005.1"/>
</dbReference>
<dbReference type="Pfam" id="PF13767">
    <property type="entry name" value="DUF4168"/>
    <property type="match status" value="1"/>
</dbReference>
<evidence type="ECO:0000313" key="4">
    <source>
        <dbReference type="Proteomes" id="UP000435357"/>
    </source>
</evidence>
<name>A0A6N6M530_9FLAO</name>
<feature type="compositionally biased region" description="Low complexity" evidence="1">
    <location>
        <begin position="31"/>
        <end position="51"/>
    </location>
</feature>
<sequence length="178" mass="20470">MIVPKKTLGTLFVSLLVAGTSYGQLDRQHQQQRQQQQQQQQKRMQMPQQRQAPDIDVSDAEFAKFADAFQEVQSINGEAQEDMKGVIQENGMKTKRFTQIQKAKRNPQQSANVTPAEKKKMTKINGELKSVRKDAEKEMRAKIEEVGLTPKRYQEIMMAVRQDPEMQQKLKSMMISEG</sequence>
<dbReference type="InterPro" id="IPR025433">
    <property type="entry name" value="DUF4168"/>
</dbReference>
<organism evidence="3 4">
    <name type="scientific">Salibacter halophilus</name>
    <dbReference type="NCBI Taxonomy" id="1803916"/>
    <lineage>
        <taxon>Bacteria</taxon>
        <taxon>Pseudomonadati</taxon>
        <taxon>Bacteroidota</taxon>
        <taxon>Flavobacteriia</taxon>
        <taxon>Flavobacteriales</taxon>
        <taxon>Salibacteraceae</taxon>
        <taxon>Salibacter</taxon>
    </lineage>
</organism>
<dbReference type="Proteomes" id="UP000435357">
    <property type="component" value="Unassembled WGS sequence"/>
</dbReference>
<feature type="domain" description="DUF4168" evidence="2">
    <location>
        <begin position="108"/>
        <end position="169"/>
    </location>
</feature>
<accession>A0A6N6M530</accession>
<gene>
    <name evidence="3" type="ORF">F3059_07300</name>
</gene>
<feature type="compositionally biased region" description="Polar residues" evidence="1">
    <location>
        <begin position="99"/>
        <end position="113"/>
    </location>
</feature>